<dbReference type="RefSeq" id="WP_345262894.1">
    <property type="nucleotide sequence ID" value="NZ_BAABIM010000001.1"/>
</dbReference>
<gene>
    <name evidence="3" type="ORF">GCM10023226_08110</name>
</gene>
<name>A0ABP8VW12_9ACTN</name>
<evidence type="ECO:0000313" key="3">
    <source>
        <dbReference type="EMBL" id="GAA4673489.1"/>
    </source>
</evidence>
<evidence type="ECO:0000256" key="1">
    <source>
        <dbReference type="SAM" id="SignalP"/>
    </source>
</evidence>
<evidence type="ECO:0000259" key="2">
    <source>
        <dbReference type="Pfam" id="PF13529"/>
    </source>
</evidence>
<dbReference type="InterPro" id="IPR039564">
    <property type="entry name" value="Peptidase_C39-like"/>
</dbReference>
<reference evidence="4" key="1">
    <citation type="journal article" date="2019" name="Int. J. Syst. Evol. Microbiol.">
        <title>The Global Catalogue of Microorganisms (GCM) 10K type strain sequencing project: providing services to taxonomists for standard genome sequencing and annotation.</title>
        <authorList>
            <consortium name="The Broad Institute Genomics Platform"/>
            <consortium name="The Broad Institute Genome Sequencing Center for Infectious Disease"/>
            <person name="Wu L."/>
            <person name="Ma J."/>
        </authorList>
    </citation>
    <scope>NUCLEOTIDE SEQUENCE [LARGE SCALE GENOMIC DNA]</scope>
    <source>
        <strain evidence="4">JCM 18127</strain>
    </source>
</reference>
<proteinExistence type="predicted"/>
<feature type="chain" id="PRO_5045197351" evidence="1">
    <location>
        <begin position="28"/>
        <end position="451"/>
    </location>
</feature>
<feature type="signal peptide" evidence="1">
    <location>
        <begin position="1"/>
        <end position="27"/>
    </location>
</feature>
<comment type="caution">
    <text evidence="3">The sequence shown here is derived from an EMBL/GenBank/DDBJ whole genome shotgun (WGS) entry which is preliminary data.</text>
</comment>
<keyword evidence="4" id="KW-1185">Reference proteome</keyword>
<dbReference type="Gene3D" id="3.90.70.10">
    <property type="entry name" value="Cysteine proteinases"/>
    <property type="match status" value="1"/>
</dbReference>
<sequence>MRRLPPALAPAALALAAGLLVVPPAAAAPSAPAVDRADQSALPADRAGQAVLGRTAARRAAGAGRAIAYDAWDGYADWHTGTKTGLRVIKGDLRPGTGMVARTLGGRAYQQGSWTSAWVTPGFGLTELIPSWSASTPGDSWLEVRVRGADASGRVSSWDLMGRWASGDATVKRSTSSGQSDDLGTANVDTWQASGTAATAGLTRYQVRVTLARRAGSKLLPTLDTVGAVASRLPEGRVTASRPGAASAAGTVLDVPRYSQMTHRGHYPQWGNGGQAWCSPTSTSMVLGYYRSLPGRAEYPWVPRDHAHPWVDFAARATYDHDYGGTGNWAFNTAYAAPRAGKAFVTRLRSLREAELLVAAGIPLVASISFASGQLSGAPISASNGHLLVIVGFTRSGDVVVNDPAGANSQGVRRTYDRAQFENAWLPTSGGTVYVIRDGKHPLPASPGGNW</sequence>
<protein>
    <submittedName>
        <fullName evidence="3">Peptidase C39 family protein</fullName>
    </submittedName>
</protein>
<dbReference type="Proteomes" id="UP001500621">
    <property type="component" value="Unassembled WGS sequence"/>
</dbReference>
<keyword evidence="1" id="KW-0732">Signal</keyword>
<dbReference type="Pfam" id="PF13529">
    <property type="entry name" value="Peptidase_C39_2"/>
    <property type="match status" value="1"/>
</dbReference>
<accession>A0ABP8VW12</accession>
<organism evidence="3 4">
    <name type="scientific">Nocardioides nanhaiensis</name>
    <dbReference type="NCBI Taxonomy" id="1476871"/>
    <lineage>
        <taxon>Bacteria</taxon>
        <taxon>Bacillati</taxon>
        <taxon>Actinomycetota</taxon>
        <taxon>Actinomycetes</taxon>
        <taxon>Propionibacteriales</taxon>
        <taxon>Nocardioidaceae</taxon>
        <taxon>Nocardioides</taxon>
    </lineage>
</organism>
<evidence type="ECO:0000313" key="4">
    <source>
        <dbReference type="Proteomes" id="UP001500621"/>
    </source>
</evidence>
<feature type="domain" description="Peptidase C39-like" evidence="2">
    <location>
        <begin position="253"/>
        <end position="405"/>
    </location>
</feature>
<dbReference type="EMBL" id="BAABIM010000001">
    <property type="protein sequence ID" value="GAA4673489.1"/>
    <property type="molecule type" value="Genomic_DNA"/>
</dbReference>